<dbReference type="PRINTS" id="PR00747">
    <property type="entry name" value="GLYHDRLASE47"/>
</dbReference>
<comment type="catalytic activity">
    <reaction evidence="9">
        <text>N(4)-(alpha-D-Man-(1-&gt;2)-alpha-D-Man-(1-&gt;2)-alpha-D-Man-(1-&gt;3)-[alpha-D-Man-(1-&gt;2)-alpha-D-Man-(1-&gt;3)-[alpha-D-Man-(1-&gt;2)-alpha-D-Man-(1-&gt;6)]-alpha-D-Man-(1-&gt;6)]-beta-D-Man-(1-&gt;4)-beta-D-GlcNAc-(1-&gt;4)-beta-D-GlcNAc)-L-asparaginyl-[protein] (N-glucan mannose isomer 9A1,2,3B1,2,3) + 4 H2O = N(4)-(alpha-D-Man-(1-&gt;3)-[alpha-D-Man-(1-&gt;3)-[alpha-D-Man-(1-&gt;6)]-alpha-D-Man-(1-&gt;6)]-beta-D-Man-(1-&gt;4)-beta-D-GlcNAc-(1-&gt;4)-beta-D-GlcNAc)-L-asparaginyl-[protein] (N-glucan mannose isomer 5A1,2) + 4 beta-D-mannose</text>
        <dbReference type="Rhea" id="RHEA:56008"/>
        <dbReference type="Rhea" id="RHEA-COMP:14356"/>
        <dbReference type="Rhea" id="RHEA-COMP:14367"/>
        <dbReference type="ChEBI" id="CHEBI:15377"/>
        <dbReference type="ChEBI" id="CHEBI:28563"/>
        <dbReference type="ChEBI" id="CHEBI:59087"/>
        <dbReference type="ChEBI" id="CHEBI:139493"/>
        <dbReference type="EC" id="3.2.1.113"/>
    </reaction>
</comment>
<feature type="disulfide bond" evidence="11">
    <location>
        <begin position="45"/>
        <end position="88"/>
    </location>
</feature>
<keyword evidence="4 10" id="KW-0479">Metal-binding</keyword>
<evidence type="ECO:0000256" key="3">
    <source>
        <dbReference type="ARBA" id="ARBA00007658"/>
    </source>
</evidence>
<dbReference type="InterPro" id="IPR036026">
    <property type="entry name" value="Seven-hairpin_glycosidases"/>
</dbReference>
<keyword evidence="6 10" id="KW-0106">Calcium</keyword>
<dbReference type="GO" id="GO:0005783">
    <property type="term" value="C:endoplasmic reticulum"/>
    <property type="evidence" value="ECO:0007669"/>
    <property type="project" value="TreeGrafter"/>
</dbReference>
<keyword evidence="5 12" id="KW-0378">Hydrolase</keyword>
<evidence type="ECO:0000256" key="11">
    <source>
        <dbReference type="PIRSR" id="PIRSR601382-3"/>
    </source>
</evidence>
<dbReference type="GO" id="GO:0016020">
    <property type="term" value="C:membrane"/>
    <property type="evidence" value="ECO:0007669"/>
    <property type="project" value="InterPro"/>
</dbReference>
<evidence type="ECO:0000256" key="8">
    <source>
        <dbReference type="ARBA" id="ARBA00047669"/>
    </source>
</evidence>
<evidence type="ECO:0000256" key="10">
    <source>
        <dbReference type="PIRSR" id="PIRSR601382-2"/>
    </source>
</evidence>
<evidence type="ECO:0000256" key="12">
    <source>
        <dbReference type="RuleBase" id="RU361193"/>
    </source>
</evidence>
<dbReference type="InterPro" id="IPR012341">
    <property type="entry name" value="6hp_glycosidase-like_sf"/>
</dbReference>
<dbReference type="STRING" id="22663.A0A2I0KII9"/>
<comment type="similarity">
    <text evidence="3 12">Belongs to the glycosyl hydrolase 47 family.</text>
</comment>
<dbReference type="EMBL" id="PGOL01000571">
    <property type="protein sequence ID" value="PKI67993.1"/>
    <property type="molecule type" value="Genomic_DNA"/>
</dbReference>
<comment type="catalytic activity">
    <reaction evidence="8">
        <text>N(4)-(alpha-D-Man-(1-&gt;2)-alpha-D-Man-(1-&gt;2)-alpha-D-Man-(1-&gt;3)-[alpha-D-Man-(1-&gt;3)-[alpha-D-Man-(1-&gt;2)-alpha-D-Man-(1-&gt;6)]-alpha-D-Man-(1-&gt;6)]-beta-D-Man-(1-&gt;4)-beta-D-GlcNAc-(1-&gt;4)-beta-D-GlcNAc)-L-asparaginyl-[protein] (N-glucan mannose isomer 8A1,2,3B1,3) + 3 H2O = N(4)-(alpha-D-Man-(1-&gt;3)-[alpha-D-Man-(1-&gt;3)-[alpha-D-Man-(1-&gt;6)]-alpha-D-Man-(1-&gt;6)]-beta-D-Man-(1-&gt;4)-beta-D-GlcNAc-(1-&gt;4)-beta-D-GlcNAc)-L-asparaginyl-[protein] (N-glucan mannose isomer 5A1,2) + 3 beta-D-mannose</text>
        <dbReference type="Rhea" id="RHEA:56028"/>
        <dbReference type="Rhea" id="RHEA-COMP:14358"/>
        <dbReference type="Rhea" id="RHEA-COMP:14367"/>
        <dbReference type="ChEBI" id="CHEBI:15377"/>
        <dbReference type="ChEBI" id="CHEBI:28563"/>
        <dbReference type="ChEBI" id="CHEBI:59087"/>
        <dbReference type="ChEBI" id="CHEBI:60628"/>
        <dbReference type="EC" id="3.2.1.113"/>
    </reaction>
</comment>
<evidence type="ECO:0000256" key="9">
    <source>
        <dbReference type="ARBA" id="ARBA00048605"/>
    </source>
</evidence>
<comment type="caution">
    <text evidence="13">The sequence shown here is derived from an EMBL/GenBank/DDBJ whole genome shotgun (WGS) entry which is preliminary data.</text>
</comment>
<dbReference type="PANTHER" id="PTHR11742:SF55">
    <property type="entry name" value="ENDOPLASMIC RETICULUM MANNOSYL-OLIGOSACCHARIDE 1,2-ALPHA-MANNOSIDASE"/>
    <property type="match status" value="1"/>
</dbReference>
<dbReference type="Pfam" id="PF01532">
    <property type="entry name" value="Glyco_hydro_47"/>
    <property type="match status" value="1"/>
</dbReference>
<feature type="binding site" evidence="10">
    <location>
        <position position="230"/>
    </location>
    <ligand>
        <name>Ca(2+)</name>
        <dbReference type="ChEBI" id="CHEBI:29108"/>
    </ligand>
</feature>
<sequence>MYIEAMKGVRNLLVRKSVPNGLVFVGELPYGSKGGFSTKMDHLVCFLPGTLALGATKGMTKEKAMKENMLTFEDLENLKLAEDLTQTCFQMYAVTATGLAPEIAYFHTEEYSEDGLDGGNKSSKYVNDIIIKHLDRHNLLRPETVESLFVLYRITEDPKYREWGWQIFEAFEKYTKVDLGGYTSLDDVTTVPPQRRDKMETFFLGETLKYLYLLFSDSDVIPLDKFVFNSEAHPIPIKGAVTSY</sequence>
<evidence type="ECO:0000256" key="7">
    <source>
        <dbReference type="ARBA" id="ARBA00023157"/>
    </source>
</evidence>
<dbReference type="Gene3D" id="1.50.10.10">
    <property type="match status" value="1"/>
</dbReference>
<accession>A0A2I0KII9</accession>
<proteinExistence type="inferred from homology"/>
<gene>
    <name evidence="13" type="ORF">CRG98_011589</name>
</gene>
<evidence type="ECO:0000256" key="4">
    <source>
        <dbReference type="ARBA" id="ARBA00022723"/>
    </source>
</evidence>
<comment type="pathway">
    <text evidence="2">Protein modification; protein glycosylation.</text>
</comment>
<dbReference type="InterPro" id="IPR050749">
    <property type="entry name" value="Glycosyl_Hydrolase_47"/>
</dbReference>
<dbReference type="GO" id="GO:0005975">
    <property type="term" value="P:carbohydrate metabolic process"/>
    <property type="evidence" value="ECO:0007669"/>
    <property type="project" value="InterPro"/>
</dbReference>
<dbReference type="Proteomes" id="UP000233551">
    <property type="component" value="Unassembled WGS sequence"/>
</dbReference>
<organism evidence="13 14">
    <name type="scientific">Punica granatum</name>
    <name type="common">Pomegranate</name>
    <dbReference type="NCBI Taxonomy" id="22663"/>
    <lineage>
        <taxon>Eukaryota</taxon>
        <taxon>Viridiplantae</taxon>
        <taxon>Streptophyta</taxon>
        <taxon>Embryophyta</taxon>
        <taxon>Tracheophyta</taxon>
        <taxon>Spermatophyta</taxon>
        <taxon>Magnoliopsida</taxon>
        <taxon>eudicotyledons</taxon>
        <taxon>Gunneridae</taxon>
        <taxon>Pentapetalae</taxon>
        <taxon>rosids</taxon>
        <taxon>malvids</taxon>
        <taxon>Myrtales</taxon>
        <taxon>Lythraceae</taxon>
        <taxon>Punica</taxon>
    </lineage>
</organism>
<dbReference type="EC" id="3.2.1.-" evidence="12"/>
<evidence type="ECO:0000256" key="5">
    <source>
        <dbReference type="ARBA" id="ARBA00022801"/>
    </source>
</evidence>
<evidence type="ECO:0000313" key="14">
    <source>
        <dbReference type="Proteomes" id="UP000233551"/>
    </source>
</evidence>
<dbReference type="SUPFAM" id="SSF48225">
    <property type="entry name" value="Seven-hairpin glycosidases"/>
    <property type="match status" value="1"/>
</dbReference>
<name>A0A2I0KII9_PUNGR</name>
<evidence type="ECO:0000256" key="2">
    <source>
        <dbReference type="ARBA" id="ARBA00004922"/>
    </source>
</evidence>
<dbReference type="GO" id="GO:0005509">
    <property type="term" value="F:calcium ion binding"/>
    <property type="evidence" value="ECO:0007669"/>
    <property type="project" value="InterPro"/>
</dbReference>
<evidence type="ECO:0000256" key="1">
    <source>
        <dbReference type="ARBA" id="ARBA00001913"/>
    </source>
</evidence>
<dbReference type="GO" id="GO:0004571">
    <property type="term" value="F:mannosyl-oligosaccharide 1,2-alpha-mannosidase activity"/>
    <property type="evidence" value="ECO:0007669"/>
    <property type="project" value="UniProtKB-EC"/>
</dbReference>
<dbReference type="GO" id="GO:0005768">
    <property type="term" value="C:endosome"/>
    <property type="evidence" value="ECO:0007669"/>
    <property type="project" value="TreeGrafter"/>
</dbReference>
<keyword evidence="14" id="KW-1185">Reference proteome</keyword>
<dbReference type="GO" id="GO:0005802">
    <property type="term" value="C:trans-Golgi network"/>
    <property type="evidence" value="ECO:0007669"/>
    <property type="project" value="TreeGrafter"/>
</dbReference>
<protein>
    <recommendedName>
        <fullName evidence="12">alpha-1,2-Mannosidase</fullName>
        <ecNumber evidence="12">3.2.1.-</ecNumber>
    </recommendedName>
</protein>
<dbReference type="InterPro" id="IPR001382">
    <property type="entry name" value="Glyco_hydro_47"/>
</dbReference>
<dbReference type="AlphaFoldDB" id="A0A2I0KII9"/>
<evidence type="ECO:0000256" key="6">
    <source>
        <dbReference type="ARBA" id="ARBA00022837"/>
    </source>
</evidence>
<keyword evidence="12" id="KW-0326">Glycosidase</keyword>
<evidence type="ECO:0000313" key="13">
    <source>
        <dbReference type="EMBL" id="PKI67993.1"/>
    </source>
</evidence>
<comment type="cofactor">
    <cofactor evidence="1 10">
        <name>Ca(2+)</name>
        <dbReference type="ChEBI" id="CHEBI:29108"/>
    </cofactor>
</comment>
<dbReference type="PANTHER" id="PTHR11742">
    <property type="entry name" value="MANNOSYL-OLIGOSACCHARIDE ALPHA-1,2-MANNOSIDASE-RELATED"/>
    <property type="match status" value="1"/>
</dbReference>
<keyword evidence="7 11" id="KW-1015">Disulfide bond</keyword>
<reference evidence="13 14" key="1">
    <citation type="submission" date="2017-11" db="EMBL/GenBank/DDBJ databases">
        <title>De-novo sequencing of pomegranate (Punica granatum L.) genome.</title>
        <authorList>
            <person name="Akparov Z."/>
            <person name="Amiraslanov A."/>
            <person name="Hajiyeva S."/>
            <person name="Abbasov M."/>
            <person name="Kaur K."/>
            <person name="Hamwieh A."/>
            <person name="Solovyev V."/>
            <person name="Salamov A."/>
            <person name="Braich B."/>
            <person name="Kosarev P."/>
            <person name="Mahmoud A."/>
            <person name="Hajiyev E."/>
            <person name="Babayeva S."/>
            <person name="Izzatullayeva V."/>
            <person name="Mammadov A."/>
            <person name="Mammadov A."/>
            <person name="Sharifova S."/>
            <person name="Ojaghi J."/>
            <person name="Eynullazada K."/>
            <person name="Bayramov B."/>
            <person name="Abdulazimova A."/>
            <person name="Shahmuradov I."/>
        </authorList>
    </citation>
    <scope>NUCLEOTIDE SEQUENCE [LARGE SCALE GENOMIC DNA]</scope>
    <source>
        <strain evidence="14">cv. AG2017</strain>
        <tissue evidence="13">Leaf</tissue>
    </source>
</reference>